<name>A0A502DXD0_9BURK</name>
<dbReference type="AlphaFoldDB" id="A0A502DXD0"/>
<dbReference type="RefSeq" id="WP_140838025.1">
    <property type="nucleotide sequence ID" value="NZ_RCZI01000001.1"/>
</dbReference>
<evidence type="ECO:0000313" key="3">
    <source>
        <dbReference type="Proteomes" id="UP000319212"/>
    </source>
</evidence>
<evidence type="ECO:0000259" key="1">
    <source>
        <dbReference type="Pfam" id="PF02777"/>
    </source>
</evidence>
<protein>
    <recommendedName>
        <fullName evidence="1">Manganese/iron superoxide dismutase C-terminal domain-containing protein</fullName>
    </recommendedName>
</protein>
<dbReference type="SUPFAM" id="SSF54719">
    <property type="entry name" value="Fe,Mn superoxide dismutase (SOD), C-terminal domain"/>
    <property type="match status" value="1"/>
</dbReference>
<dbReference type="EMBL" id="RCZI01000001">
    <property type="protein sequence ID" value="TPG30145.1"/>
    <property type="molecule type" value="Genomic_DNA"/>
</dbReference>
<dbReference type="InterPro" id="IPR019832">
    <property type="entry name" value="Mn/Fe_SOD_C"/>
</dbReference>
<reference evidence="2 3" key="1">
    <citation type="journal article" date="2019" name="Environ. Microbiol.">
        <title>Species interactions and distinct microbial communities in high Arctic permafrost affected cryosols are associated with the CH4 and CO2 gas fluxes.</title>
        <authorList>
            <person name="Altshuler I."/>
            <person name="Hamel J."/>
            <person name="Turney S."/>
            <person name="Magnuson E."/>
            <person name="Levesque R."/>
            <person name="Greer C."/>
            <person name="Whyte L.G."/>
        </authorList>
    </citation>
    <scope>NUCLEOTIDE SEQUENCE [LARGE SCALE GENOMIC DNA]</scope>
    <source>
        <strain evidence="2 3">S06.C</strain>
    </source>
</reference>
<dbReference type="Proteomes" id="UP000319212">
    <property type="component" value="Unassembled WGS sequence"/>
</dbReference>
<proteinExistence type="predicted"/>
<dbReference type="GO" id="GO:0046872">
    <property type="term" value="F:metal ion binding"/>
    <property type="evidence" value="ECO:0007669"/>
    <property type="project" value="InterPro"/>
</dbReference>
<evidence type="ECO:0000313" key="2">
    <source>
        <dbReference type="EMBL" id="TPG30145.1"/>
    </source>
</evidence>
<gene>
    <name evidence="2" type="ORF">EAH82_01180</name>
</gene>
<feature type="domain" description="Manganese/iron superoxide dismutase C-terminal" evidence="1">
    <location>
        <begin position="5"/>
        <end position="37"/>
    </location>
</feature>
<dbReference type="InterPro" id="IPR036314">
    <property type="entry name" value="SOD_C_sf"/>
</dbReference>
<sequence length="43" mass="5097">MRRRVWEQAYRLKSQNRRPSTVAGLYKVVHWTEVARRLAAAKG</sequence>
<dbReference type="OrthoDB" id="9803125at2"/>
<accession>A0A502DXD0</accession>
<dbReference type="Gene3D" id="3.55.40.20">
    <property type="entry name" value="Iron/manganese superoxide dismutase, C-terminal domain"/>
    <property type="match status" value="1"/>
</dbReference>
<dbReference type="Pfam" id="PF02777">
    <property type="entry name" value="Sod_Fe_C"/>
    <property type="match status" value="1"/>
</dbReference>
<dbReference type="GO" id="GO:0004784">
    <property type="term" value="F:superoxide dismutase activity"/>
    <property type="evidence" value="ECO:0007669"/>
    <property type="project" value="InterPro"/>
</dbReference>
<organism evidence="2 3">
    <name type="scientific">Variovorax guangxiensis</name>
    <dbReference type="NCBI Taxonomy" id="1775474"/>
    <lineage>
        <taxon>Bacteria</taxon>
        <taxon>Pseudomonadati</taxon>
        <taxon>Pseudomonadota</taxon>
        <taxon>Betaproteobacteria</taxon>
        <taxon>Burkholderiales</taxon>
        <taxon>Comamonadaceae</taxon>
        <taxon>Variovorax</taxon>
    </lineage>
</organism>
<comment type="caution">
    <text evidence="2">The sequence shown here is derived from an EMBL/GenBank/DDBJ whole genome shotgun (WGS) entry which is preliminary data.</text>
</comment>